<protein>
    <submittedName>
        <fullName evidence="2">Glycosyltransferase family 1 protein</fullName>
    </submittedName>
</protein>
<comment type="caution">
    <text evidence="2">The sequence shown here is derived from an EMBL/GenBank/DDBJ whole genome shotgun (WGS) entry which is preliminary data.</text>
</comment>
<dbReference type="RefSeq" id="WP_343495106.1">
    <property type="nucleotide sequence ID" value="NZ_JBCPYA010000023.1"/>
</dbReference>
<evidence type="ECO:0000313" key="2">
    <source>
        <dbReference type="EMBL" id="MEN2475148.1"/>
    </source>
</evidence>
<feature type="domain" description="Glycosyl transferase family 1" evidence="1">
    <location>
        <begin position="204"/>
        <end position="349"/>
    </location>
</feature>
<dbReference type="PANTHER" id="PTHR46401">
    <property type="entry name" value="GLYCOSYLTRANSFERASE WBBK-RELATED"/>
    <property type="match status" value="1"/>
</dbReference>
<reference evidence="2 3" key="1">
    <citation type="submission" date="2024-05" db="EMBL/GenBank/DDBJ databases">
        <title>Burkholderia sp. Nov. a novel bacteria isolated from rhizosphere soil of Camellia sinensis.</title>
        <authorList>
            <person name="Dong Y."/>
        </authorList>
    </citation>
    <scope>NUCLEOTIDE SEQUENCE [LARGE SCALE GENOMIC DNA]</scope>
    <source>
        <strain evidence="2 3">GS2Y</strain>
    </source>
</reference>
<accession>A0ABU9WT58</accession>
<dbReference type="InterPro" id="IPR001296">
    <property type="entry name" value="Glyco_trans_1"/>
</dbReference>
<dbReference type="EMBL" id="JBCPYA010000023">
    <property type="protein sequence ID" value="MEN2475148.1"/>
    <property type="molecule type" value="Genomic_DNA"/>
</dbReference>
<sequence>MAKRAKLGIPFNYDDSWIGGTYYIKNLVSALNMLQDAEKPEIYMLSNGQESFDFIRHHTGYPYLQWVRPATLAGVDGGIFRRLKLKSKLLPSFLKKELRFDMIFPFPISTDWKQTVCWIPDFQDKRLPEFFSADELRQRTEQHRYYFENFNHIVFSSEAARADFEEFYPEARVNKHVVHFAVFHERQSQRPAEQVVAELGLPTRFFYCPNQFWIHKNHAVVIEAVNLLKQEGIPVTVAFSGKEHDHRAPDHAESLKRRVAELGLQDNVRFLGFLAREDQIALFGRAICIVQPSLFEGWSTVVEDAKSYSQYVIASDLATNREQISTNAEFFDARDARQLANCMKRYIEADPVKVPVDYRSCQLAFARDFMQVLHQVRRGA</sequence>
<dbReference type="CDD" id="cd03809">
    <property type="entry name" value="GT4_MtfB-like"/>
    <property type="match status" value="1"/>
</dbReference>
<dbReference type="SUPFAM" id="SSF53756">
    <property type="entry name" value="UDP-Glycosyltransferase/glycogen phosphorylase"/>
    <property type="match status" value="1"/>
</dbReference>
<organism evidence="2 3">
    <name type="scientific">Burkholderia theae</name>
    <dbReference type="NCBI Taxonomy" id="3143496"/>
    <lineage>
        <taxon>Bacteria</taxon>
        <taxon>Pseudomonadati</taxon>
        <taxon>Pseudomonadota</taxon>
        <taxon>Betaproteobacteria</taxon>
        <taxon>Burkholderiales</taxon>
        <taxon>Burkholderiaceae</taxon>
        <taxon>Burkholderia</taxon>
    </lineage>
</organism>
<name>A0ABU9WT58_9BURK</name>
<proteinExistence type="predicted"/>
<dbReference type="PANTHER" id="PTHR46401:SF8">
    <property type="entry name" value="BLL6006 PROTEIN"/>
    <property type="match status" value="1"/>
</dbReference>
<evidence type="ECO:0000259" key="1">
    <source>
        <dbReference type="Pfam" id="PF00534"/>
    </source>
</evidence>
<gene>
    <name evidence="2" type="ORF">VOI36_35140</name>
</gene>
<evidence type="ECO:0000313" key="3">
    <source>
        <dbReference type="Proteomes" id="UP001466933"/>
    </source>
</evidence>
<dbReference type="Gene3D" id="3.40.50.2000">
    <property type="entry name" value="Glycogen Phosphorylase B"/>
    <property type="match status" value="1"/>
</dbReference>
<keyword evidence="3" id="KW-1185">Reference proteome</keyword>
<dbReference type="Pfam" id="PF00534">
    <property type="entry name" value="Glycos_transf_1"/>
    <property type="match status" value="1"/>
</dbReference>
<dbReference type="Proteomes" id="UP001466933">
    <property type="component" value="Unassembled WGS sequence"/>
</dbReference>